<dbReference type="SUPFAM" id="SSF53955">
    <property type="entry name" value="Lysozyme-like"/>
    <property type="match status" value="1"/>
</dbReference>
<dbReference type="InterPro" id="IPR023346">
    <property type="entry name" value="Lysozyme-like_dom_sf"/>
</dbReference>
<name>A0A437KEM5_9BACI</name>
<dbReference type="Pfam" id="PF13702">
    <property type="entry name" value="Lysozyme_like"/>
    <property type="match status" value="1"/>
</dbReference>
<dbReference type="Proteomes" id="UP000288024">
    <property type="component" value="Unassembled WGS sequence"/>
</dbReference>
<accession>A0A437KEM5</accession>
<evidence type="ECO:0000313" key="3">
    <source>
        <dbReference type="Proteomes" id="UP000288024"/>
    </source>
</evidence>
<proteinExistence type="predicted"/>
<dbReference type="GO" id="GO:0016052">
    <property type="term" value="P:carbohydrate catabolic process"/>
    <property type="evidence" value="ECO:0007669"/>
    <property type="project" value="TreeGrafter"/>
</dbReference>
<evidence type="ECO:0000313" key="2">
    <source>
        <dbReference type="EMBL" id="RVT65567.1"/>
    </source>
</evidence>
<reference evidence="2 3" key="1">
    <citation type="submission" date="2019-01" db="EMBL/GenBank/DDBJ databases">
        <title>Bacillus sp. M5HDSG1-1, whole genome shotgun sequence.</title>
        <authorList>
            <person name="Tuo L."/>
        </authorList>
    </citation>
    <scope>NUCLEOTIDE SEQUENCE [LARGE SCALE GENOMIC DNA]</scope>
    <source>
        <strain evidence="2 3">M5HDSG1-1</strain>
    </source>
</reference>
<dbReference type="EMBL" id="RZTZ01000002">
    <property type="protein sequence ID" value="RVT65567.1"/>
    <property type="molecule type" value="Genomic_DNA"/>
</dbReference>
<organism evidence="2 3">
    <name type="scientific">Niallia taxi</name>
    <dbReference type="NCBI Taxonomy" id="2499688"/>
    <lineage>
        <taxon>Bacteria</taxon>
        <taxon>Bacillati</taxon>
        <taxon>Bacillota</taxon>
        <taxon>Bacilli</taxon>
        <taxon>Bacillales</taxon>
        <taxon>Bacillaceae</taxon>
        <taxon>Niallia</taxon>
    </lineage>
</organism>
<dbReference type="RefSeq" id="WP_127737785.1">
    <property type="nucleotide sequence ID" value="NZ_JASPBW010000009.1"/>
</dbReference>
<dbReference type="PANTHER" id="PTHR34135:SF3">
    <property type="entry name" value="PNEUMOCOCCAL VACCINE ANTIGEN A"/>
    <property type="match status" value="1"/>
</dbReference>
<dbReference type="CDD" id="cd16891">
    <property type="entry name" value="CwlT-like"/>
    <property type="match status" value="1"/>
</dbReference>
<comment type="caution">
    <text evidence="2">The sequence shown here is derived from an EMBL/GenBank/DDBJ whole genome shotgun (WGS) entry which is preliminary data.</text>
</comment>
<dbReference type="PANTHER" id="PTHR34135">
    <property type="entry name" value="LYSOZYME"/>
    <property type="match status" value="1"/>
</dbReference>
<sequence length="205" mass="23303">MKKRRRKLKKLPFLILIVIVLYGGYLITAKSIKQTAETRLANYLPEIKDELEKNELDADEFAPVLLAIMDQESHGKGSDPMQSSESAGLARNEIGDPAESIKQGVYHFSEMYKYGEANDVDLETIIQSYNMGPGYIDFIVNSDTNHSEETAKSYSELMVEKSPDLYTCNNDKLNFRYPYCYGDYSYAGKVTAKIDAMNKLVRQHL</sequence>
<dbReference type="Gene3D" id="1.10.530.10">
    <property type="match status" value="1"/>
</dbReference>
<gene>
    <name evidence="2" type="ORF">EM808_08720</name>
</gene>
<dbReference type="InterPro" id="IPR047194">
    <property type="entry name" value="CwlT-like_lysozyme"/>
</dbReference>
<dbReference type="GeneID" id="87618403"/>
<dbReference type="AlphaFoldDB" id="A0A437KEM5"/>
<feature type="domain" description="CwlT-like lysozyme" evidence="1">
    <location>
        <begin position="39"/>
        <end position="192"/>
    </location>
</feature>
<evidence type="ECO:0000259" key="1">
    <source>
        <dbReference type="Pfam" id="PF13702"/>
    </source>
</evidence>
<keyword evidence="3" id="KW-1185">Reference proteome</keyword>
<protein>
    <recommendedName>
        <fullName evidence="1">CwlT-like lysozyme domain-containing protein</fullName>
    </recommendedName>
</protein>